<name>A0A7W6HIZ2_9HYPH</name>
<dbReference type="Proteomes" id="UP000544107">
    <property type="component" value="Unassembled WGS sequence"/>
</dbReference>
<organism evidence="1 2">
    <name type="scientific">Allorhizobium taibaishanense</name>
    <dbReference type="NCBI Taxonomy" id="887144"/>
    <lineage>
        <taxon>Bacteria</taxon>
        <taxon>Pseudomonadati</taxon>
        <taxon>Pseudomonadota</taxon>
        <taxon>Alphaproteobacteria</taxon>
        <taxon>Hyphomicrobiales</taxon>
        <taxon>Rhizobiaceae</taxon>
        <taxon>Rhizobium/Agrobacterium group</taxon>
        <taxon>Allorhizobium</taxon>
    </lineage>
</organism>
<reference evidence="1 2" key="1">
    <citation type="submission" date="2020-08" db="EMBL/GenBank/DDBJ databases">
        <title>Genomic Encyclopedia of Type Strains, Phase IV (KMG-IV): sequencing the most valuable type-strain genomes for metagenomic binning, comparative biology and taxonomic classification.</title>
        <authorList>
            <person name="Goeker M."/>
        </authorList>
    </citation>
    <scope>NUCLEOTIDE SEQUENCE [LARGE SCALE GENOMIC DNA]</scope>
    <source>
        <strain evidence="1 2">DSM 100021</strain>
    </source>
</reference>
<protein>
    <submittedName>
        <fullName evidence="1">Uncharacterized protein</fullName>
    </submittedName>
</protein>
<evidence type="ECO:0000313" key="2">
    <source>
        <dbReference type="Proteomes" id="UP000544107"/>
    </source>
</evidence>
<dbReference type="AlphaFoldDB" id="A0A7W6HIZ2"/>
<sequence length="99" mass="10654">MAALVADRNIGGTATNIDIKHKQLAVNVIGNNVSLGNNRYVQGSAECCRTPGIGAGFHPTRPLQQRGIRLKKDFKDDKRSFQPDAYDAIHDGPHAASAD</sequence>
<accession>A0A7W6HIZ2</accession>
<gene>
    <name evidence="1" type="ORF">GGQ71_000340</name>
</gene>
<dbReference type="RefSeq" id="WP_139310682.1">
    <property type="nucleotide sequence ID" value="NZ_JACIED010000001.1"/>
</dbReference>
<evidence type="ECO:0000313" key="1">
    <source>
        <dbReference type="EMBL" id="MBB4006104.1"/>
    </source>
</evidence>
<dbReference type="EMBL" id="JACIED010000001">
    <property type="protein sequence ID" value="MBB4006104.1"/>
    <property type="molecule type" value="Genomic_DNA"/>
</dbReference>
<comment type="caution">
    <text evidence="1">The sequence shown here is derived from an EMBL/GenBank/DDBJ whole genome shotgun (WGS) entry which is preliminary data.</text>
</comment>
<proteinExistence type="predicted"/>